<keyword evidence="4 6" id="KW-1133">Transmembrane helix</keyword>
<name>A0ABR0TR26_AURPU</name>
<dbReference type="InterPro" id="IPR005828">
    <property type="entry name" value="MFS_sugar_transport-like"/>
</dbReference>
<keyword evidence="3 6" id="KW-0812">Transmembrane</keyword>
<feature type="transmembrane region" description="Helical" evidence="6">
    <location>
        <begin position="183"/>
        <end position="208"/>
    </location>
</feature>
<dbReference type="PANTHER" id="PTHR48022:SF79">
    <property type="entry name" value="LACTOSE PERMEASE, PUTATIVE (AFU_ORTHOLOGUE AFUA_6G01860)-RELATED"/>
    <property type="match status" value="1"/>
</dbReference>
<evidence type="ECO:0000256" key="2">
    <source>
        <dbReference type="ARBA" id="ARBA00010992"/>
    </source>
</evidence>
<keyword evidence="9" id="KW-1185">Reference proteome</keyword>
<dbReference type="Proteomes" id="UP001341245">
    <property type="component" value="Unassembled WGS sequence"/>
</dbReference>
<dbReference type="SUPFAM" id="SSF103473">
    <property type="entry name" value="MFS general substrate transporter"/>
    <property type="match status" value="1"/>
</dbReference>
<evidence type="ECO:0000256" key="6">
    <source>
        <dbReference type="SAM" id="Phobius"/>
    </source>
</evidence>
<sequence length="542" mass="59407">MGAADEEVHELENIDDLKQATEFTEEVAIARLTEEDVHKLSRESLILKSRTGLRLAMILFVQGCNQAGYGVDWAVIGGINALPALHAYFGFGYSGSTIGVINALMTIGTVCGAPFLGLADVIGRRGVIFAGNAIVVFAALLQAWAKNTEMFMAGRFFMGFGTALMSSSQYMAEISPIHLRGRLVGIFGACFQVGSLGMTGAMIGLTTLEGNYSWRIPLLLQAGLALVVCVTIYLLTPESPRYLVKVGKRDAAKHVVAKYHTTSGNLDEPLVNVVISQIDESLENEKALTGAWWDYRVFFTKAVRFRMLVLTLYSVFQQWNGGGIITYYLTPALILVGIKKPMEQLGIQLGSTAIYFVFTLFGSYIIDKFRRRSLIFAGLISIIILQTATTITSWQYSVKPTHAAAGLTIFWVYTFQVCSATFIATMHNLYPVEILSLALRARGMGVYSFIQGAAGSVQNYGIAVGINKLGYKIWAVYVAYNTLQLIAAYFVFPETYGLSLEEIDVVFETPGINPVRISLDIQKAKKQRAVFEGAVDGFNDKA</sequence>
<feature type="transmembrane region" description="Helical" evidence="6">
    <location>
        <begin position="474"/>
        <end position="492"/>
    </location>
</feature>
<evidence type="ECO:0000259" key="7">
    <source>
        <dbReference type="PROSITE" id="PS50850"/>
    </source>
</evidence>
<feature type="transmembrane region" description="Helical" evidence="6">
    <location>
        <begin position="98"/>
        <end position="119"/>
    </location>
</feature>
<organism evidence="8 9">
    <name type="scientific">Aureobasidium pullulans</name>
    <name type="common">Black yeast</name>
    <name type="synonym">Pullularia pullulans</name>
    <dbReference type="NCBI Taxonomy" id="5580"/>
    <lineage>
        <taxon>Eukaryota</taxon>
        <taxon>Fungi</taxon>
        <taxon>Dikarya</taxon>
        <taxon>Ascomycota</taxon>
        <taxon>Pezizomycotina</taxon>
        <taxon>Dothideomycetes</taxon>
        <taxon>Dothideomycetidae</taxon>
        <taxon>Dothideales</taxon>
        <taxon>Saccotheciaceae</taxon>
        <taxon>Aureobasidium</taxon>
    </lineage>
</organism>
<feature type="transmembrane region" description="Helical" evidence="6">
    <location>
        <begin position="214"/>
        <end position="235"/>
    </location>
</feature>
<protein>
    <recommendedName>
        <fullName evidence="7">Major facilitator superfamily (MFS) profile domain-containing protein</fullName>
    </recommendedName>
</protein>
<dbReference type="InterPro" id="IPR020846">
    <property type="entry name" value="MFS_dom"/>
</dbReference>
<feature type="transmembrane region" description="Helical" evidence="6">
    <location>
        <begin position="151"/>
        <end position="171"/>
    </location>
</feature>
<comment type="caution">
    <text evidence="8">The sequence shown here is derived from an EMBL/GenBank/DDBJ whole genome shotgun (WGS) entry which is preliminary data.</text>
</comment>
<feature type="domain" description="Major facilitator superfamily (MFS) profile" evidence="7">
    <location>
        <begin position="58"/>
        <end position="496"/>
    </location>
</feature>
<evidence type="ECO:0000256" key="5">
    <source>
        <dbReference type="ARBA" id="ARBA00023136"/>
    </source>
</evidence>
<dbReference type="PROSITE" id="PS50850">
    <property type="entry name" value="MFS"/>
    <property type="match status" value="1"/>
</dbReference>
<feature type="transmembrane region" description="Helical" evidence="6">
    <location>
        <begin position="308"/>
        <end position="329"/>
    </location>
</feature>
<evidence type="ECO:0000256" key="3">
    <source>
        <dbReference type="ARBA" id="ARBA00022692"/>
    </source>
</evidence>
<feature type="transmembrane region" description="Helical" evidence="6">
    <location>
        <begin position="349"/>
        <end position="366"/>
    </location>
</feature>
<feature type="transmembrane region" description="Helical" evidence="6">
    <location>
        <begin position="408"/>
        <end position="430"/>
    </location>
</feature>
<keyword evidence="5 6" id="KW-0472">Membrane</keyword>
<accession>A0ABR0TR26</accession>
<proteinExistence type="inferred from homology"/>
<dbReference type="Pfam" id="PF00083">
    <property type="entry name" value="Sugar_tr"/>
    <property type="match status" value="1"/>
</dbReference>
<dbReference type="InterPro" id="IPR036259">
    <property type="entry name" value="MFS_trans_sf"/>
</dbReference>
<comment type="similarity">
    <text evidence="2">Belongs to the major facilitator superfamily. Sugar transporter (TC 2.A.1.1) family.</text>
</comment>
<evidence type="ECO:0000313" key="8">
    <source>
        <dbReference type="EMBL" id="KAK6006566.1"/>
    </source>
</evidence>
<dbReference type="InterPro" id="IPR050360">
    <property type="entry name" value="MFS_Sugar_Transporters"/>
</dbReference>
<evidence type="ECO:0000256" key="1">
    <source>
        <dbReference type="ARBA" id="ARBA00004141"/>
    </source>
</evidence>
<dbReference type="EMBL" id="JASGXD010000004">
    <property type="protein sequence ID" value="KAK6006566.1"/>
    <property type="molecule type" value="Genomic_DNA"/>
</dbReference>
<gene>
    <name evidence="8" type="ORF">QM012_006976</name>
</gene>
<evidence type="ECO:0000256" key="4">
    <source>
        <dbReference type="ARBA" id="ARBA00022989"/>
    </source>
</evidence>
<evidence type="ECO:0000313" key="9">
    <source>
        <dbReference type="Proteomes" id="UP001341245"/>
    </source>
</evidence>
<feature type="transmembrane region" description="Helical" evidence="6">
    <location>
        <begin position="126"/>
        <end position="145"/>
    </location>
</feature>
<feature type="transmembrane region" description="Helical" evidence="6">
    <location>
        <begin position="373"/>
        <end position="396"/>
    </location>
</feature>
<reference evidence="8 9" key="1">
    <citation type="submission" date="2023-11" db="EMBL/GenBank/DDBJ databases">
        <title>Draft genome sequence and annotation of the polyextremotolerant black yeast-like fungus Aureobasidium pullulans NRRL 62042.</title>
        <authorList>
            <person name="Dielentheis-Frenken M.R.E."/>
            <person name="Wibberg D."/>
            <person name="Blank L.M."/>
            <person name="Tiso T."/>
        </authorList>
    </citation>
    <scope>NUCLEOTIDE SEQUENCE [LARGE SCALE GENOMIC DNA]</scope>
    <source>
        <strain evidence="8 9">NRRL 62042</strain>
    </source>
</reference>
<comment type="subcellular location">
    <subcellularLocation>
        <location evidence="1">Membrane</location>
        <topology evidence="1">Multi-pass membrane protein</topology>
    </subcellularLocation>
</comment>
<dbReference type="Gene3D" id="1.20.1250.20">
    <property type="entry name" value="MFS general substrate transporter like domains"/>
    <property type="match status" value="1"/>
</dbReference>
<dbReference type="PANTHER" id="PTHR48022">
    <property type="entry name" value="PLASTIDIC GLUCOSE TRANSPORTER 4"/>
    <property type="match status" value="1"/>
</dbReference>